<evidence type="ECO:0000256" key="2">
    <source>
        <dbReference type="ARBA" id="ARBA00023015"/>
    </source>
</evidence>
<dbReference type="InterPro" id="IPR003657">
    <property type="entry name" value="WRKY_dom"/>
</dbReference>
<feature type="region of interest" description="Disordered" evidence="7">
    <location>
        <begin position="217"/>
        <end position="240"/>
    </location>
</feature>
<accession>A3B8K4</accession>
<reference evidence="9" key="2">
    <citation type="submission" date="2008-12" db="EMBL/GenBank/DDBJ databases">
        <title>Improved gene annotation of the rice (Oryza sativa) genomes.</title>
        <authorList>
            <person name="Wang J."/>
            <person name="Li R."/>
            <person name="Fan W."/>
            <person name="Huang Q."/>
            <person name="Zhang J."/>
            <person name="Zhou Y."/>
            <person name="Hu Y."/>
            <person name="Zi S."/>
            <person name="Li J."/>
            <person name="Ni P."/>
            <person name="Zheng H."/>
            <person name="Zhang Y."/>
            <person name="Zhao M."/>
            <person name="Hao Q."/>
            <person name="McDermott J."/>
            <person name="Samudrala R."/>
            <person name="Kristiansen K."/>
            <person name="Wong G.K.-S."/>
        </authorList>
    </citation>
    <scope>NUCLEOTIDE SEQUENCE</scope>
</reference>
<dbReference type="EMBL" id="CM000143">
    <property type="protein sequence ID" value="EAZ35893.1"/>
    <property type="molecule type" value="Genomic_DNA"/>
</dbReference>
<dbReference type="GO" id="GO:0010150">
    <property type="term" value="P:leaf senescence"/>
    <property type="evidence" value="ECO:0007669"/>
    <property type="project" value="UniProtKB-ARBA"/>
</dbReference>
<feature type="compositionally biased region" description="Basic residues" evidence="7">
    <location>
        <begin position="93"/>
        <end position="104"/>
    </location>
</feature>
<dbReference type="GO" id="GO:0042542">
    <property type="term" value="P:response to hydrogen peroxide"/>
    <property type="evidence" value="ECO:0007669"/>
    <property type="project" value="UniProtKB-ARBA"/>
</dbReference>
<comment type="subcellular location">
    <subcellularLocation>
        <location evidence="1">Nucleus</location>
    </subcellularLocation>
</comment>
<dbReference type="PROSITE" id="PS50811">
    <property type="entry name" value="WRKY"/>
    <property type="match status" value="1"/>
</dbReference>
<protein>
    <recommendedName>
        <fullName evidence="8">WRKY domain-containing protein</fullName>
    </recommendedName>
</protein>
<dbReference type="Proteomes" id="UP000007752">
    <property type="component" value="Chromosome 6"/>
</dbReference>
<sequence length="404" mass="43191">MDGGDIHLLLSILADGEEQARQLGEPAAAADDEYHGGGRGEEYYRGVARQLQGTLARAMGIARAIEAAALRPAAAAAAARRGRAAPPATAPTRHGRRTRARAGRRGTPPSRSKNATMTRSREAKRANDLPNALWMKGLPRWTEKFRVPDASLEATPDDGFSWRKYGQKDILGAKFPRGYYRCTYRNAQGCPATKQVQRSDADLAVFDVTYQGAHTCHQKQRRAAAAGDQPPPPPPQADPSVELLVNFRHGLKVETNGLAPPPPPPPTTTTNFHDDQHFCFPSMPPFHAGVGPPPPPDDALGGGCNNFSSPPFVSPAGSAAGESYFSMEHSYEPRGSGGHFVMSRGDSSELHEVVSAAASSSAVVDPAAAAGGFDYPLYHGEVDPHLPFPPLFGHASMYGQYRDA</sequence>
<evidence type="ECO:0000256" key="1">
    <source>
        <dbReference type="ARBA" id="ARBA00004123"/>
    </source>
</evidence>
<keyword evidence="5" id="KW-0539">Nucleus</keyword>
<dbReference type="GO" id="GO:0009751">
    <property type="term" value="P:response to salicylic acid"/>
    <property type="evidence" value="ECO:0007669"/>
    <property type="project" value="UniProtKB-ARBA"/>
</dbReference>
<name>A3B8K4_ORYSJ</name>
<evidence type="ECO:0000256" key="5">
    <source>
        <dbReference type="ARBA" id="ARBA00023242"/>
    </source>
</evidence>
<dbReference type="InterPro" id="IPR036576">
    <property type="entry name" value="WRKY_dom_sf"/>
</dbReference>
<keyword evidence="4" id="KW-0804">Transcription</keyword>
<feature type="domain" description="WRKY" evidence="8">
    <location>
        <begin position="151"/>
        <end position="214"/>
    </location>
</feature>
<dbReference type="SMART" id="SM00774">
    <property type="entry name" value="WRKY"/>
    <property type="match status" value="1"/>
</dbReference>
<evidence type="ECO:0000256" key="3">
    <source>
        <dbReference type="ARBA" id="ARBA00023125"/>
    </source>
</evidence>
<dbReference type="GO" id="GO:0043565">
    <property type="term" value="F:sequence-specific DNA binding"/>
    <property type="evidence" value="ECO:0007669"/>
    <property type="project" value="InterPro"/>
</dbReference>
<evidence type="ECO:0000256" key="6">
    <source>
        <dbReference type="ARBA" id="ARBA00060850"/>
    </source>
</evidence>
<keyword evidence="2" id="KW-0805">Transcription regulation</keyword>
<keyword evidence="3" id="KW-0238">DNA-binding</keyword>
<dbReference type="Gene3D" id="2.20.25.80">
    <property type="entry name" value="WRKY domain"/>
    <property type="match status" value="1"/>
</dbReference>
<dbReference type="PANTHER" id="PTHR32096">
    <property type="entry name" value="WRKY TRANSCRIPTION FACTOR 30-RELATED-RELATED"/>
    <property type="match status" value="1"/>
</dbReference>
<dbReference type="AlphaFoldDB" id="A3B8K4"/>
<evidence type="ECO:0000313" key="9">
    <source>
        <dbReference type="EMBL" id="EAZ35893.1"/>
    </source>
</evidence>
<evidence type="ECO:0000256" key="7">
    <source>
        <dbReference type="SAM" id="MobiDB-lite"/>
    </source>
</evidence>
<feature type="compositionally biased region" description="Low complexity" evidence="7">
    <location>
        <begin position="78"/>
        <end position="92"/>
    </location>
</feature>
<comment type="similarity">
    <text evidence="6">Belongs to the WRKY group III family.</text>
</comment>
<gene>
    <name evidence="9" type="ORF">OsJ_20195</name>
</gene>
<dbReference type="Pfam" id="PF03106">
    <property type="entry name" value="WRKY"/>
    <property type="match status" value="1"/>
</dbReference>
<evidence type="ECO:0000256" key="4">
    <source>
        <dbReference type="ARBA" id="ARBA00023163"/>
    </source>
</evidence>
<dbReference type="GO" id="GO:0003700">
    <property type="term" value="F:DNA-binding transcription factor activity"/>
    <property type="evidence" value="ECO:0007669"/>
    <property type="project" value="InterPro"/>
</dbReference>
<dbReference type="InterPro" id="IPR044810">
    <property type="entry name" value="WRKY_plant"/>
</dbReference>
<dbReference type="SUPFAM" id="SSF118290">
    <property type="entry name" value="WRKY DNA-binding domain"/>
    <property type="match status" value="1"/>
</dbReference>
<dbReference type="GO" id="GO:0010193">
    <property type="term" value="P:response to ozone"/>
    <property type="evidence" value="ECO:0007669"/>
    <property type="project" value="UniProtKB-ARBA"/>
</dbReference>
<dbReference type="FunFam" id="2.20.25.80:FF:000009">
    <property type="entry name" value="WRKY transcription factor 53"/>
    <property type="match status" value="1"/>
</dbReference>
<dbReference type="PANTHER" id="PTHR32096:SF146">
    <property type="entry name" value="WRKY TRANSCRIPTION FACTOR 19-RELATED"/>
    <property type="match status" value="1"/>
</dbReference>
<proteinExistence type="inferred from homology"/>
<feature type="region of interest" description="Disordered" evidence="7">
    <location>
        <begin position="78"/>
        <end position="126"/>
    </location>
</feature>
<dbReference type="GO" id="GO:0005634">
    <property type="term" value="C:nucleus"/>
    <property type="evidence" value="ECO:0007669"/>
    <property type="project" value="UniProtKB-SubCell"/>
</dbReference>
<evidence type="ECO:0000259" key="8">
    <source>
        <dbReference type="PROSITE" id="PS50811"/>
    </source>
</evidence>
<organism evidence="9">
    <name type="scientific">Oryza sativa subsp. japonica</name>
    <name type="common">Rice</name>
    <dbReference type="NCBI Taxonomy" id="39947"/>
    <lineage>
        <taxon>Eukaryota</taxon>
        <taxon>Viridiplantae</taxon>
        <taxon>Streptophyta</taxon>
        <taxon>Embryophyta</taxon>
        <taxon>Tracheophyta</taxon>
        <taxon>Spermatophyta</taxon>
        <taxon>Magnoliopsida</taxon>
        <taxon>Liliopsida</taxon>
        <taxon>Poales</taxon>
        <taxon>Poaceae</taxon>
        <taxon>BOP clade</taxon>
        <taxon>Oryzoideae</taxon>
        <taxon>Oryzeae</taxon>
        <taxon>Oryzinae</taxon>
        <taxon>Oryza</taxon>
        <taxon>Oryza sativa</taxon>
    </lineage>
</organism>
<reference evidence="9" key="1">
    <citation type="journal article" date="2005" name="PLoS Biol.">
        <title>The genomes of Oryza sativa: a history of duplications.</title>
        <authorList>
            <person name="Yu J."/>
            <person name="Wang J."/>
            <person name="Lin W."/>
            <person name="Li S."/>
            <person name="Li H."/>
            <person name="Zhou J."/>
            <person name="Ni P."/>
            <person name="Dong W."/>
            <person name="Hu S."/>
            <person name="Zeng C."/>
            <person name="Zhang J."/>
            <person name="Zhang Y."/>
            <person name="Li R."/>
            <person name="Xu Z."/>
            <person name="Li S."/>
            <person name="Li X."/>
            <person name="Zheng H."/>
            <person name="Cong L."/>
            <person name="Lin L."/>
            <person name="Yin J."/>
            <person name="Geng J."/>
            <person name="Li G."/>
            <person name="Shi J."/>
            <person name="Liu J."/>
            <person name="Lv H."/>
            <person name="Li J."/>
            <person name="Wang J."/>
            <person name="Deng Y."/>
            <person name="Ran L."/>
            <person name="Shi X."/>
            <person name="Wang X."/>
            <person name="Wu Q."/>
            <person name="Li C."/>
            <person name="Ren X."/>
            <person name="Wang J."/>
            <person name="Wang X."/>
            <person name="Li D."/>
            <person name="Liu D."/>
            <person name="Zhang X."/>
            <person name="Ji Z."/>
            <person name="Zhao W."/>
            <person name="Sun Y."/>
            <person name="Zhang Z."/>
            <person name="Bao J."/>
            <person name="Han Y."/>
            <person name="Dong L."/>
            <person name="Ji J."/>
            <person name="Chen P."/>
            <person name="Wu S."/>
            <person name="Liu J."/>
            <person name="Xiao Y."/>
            <person name="Bu D."/>
            <person name="Tan J."/>
            <person name="Yang L."/>
            <person name="Ye C."/>
            <person name="Zhang J."/>
            <person name="Xu J."/>
            <person name="Zhou Y."/>
            <person name="Yu Y."/>
            <person name="Zhang B."/>
            <person name="Zhuang S."/>
            <person name="Wei H."/>
            <person name="Liu B."/>
            <person name="Lei M."/>
            <person name="Yu H."/>
            <person name="Li Y."/>
            <person name="Xu H."/>
            <person name="Wei S."/>
            <person name="He X."/>
            <person name="Fang L."/>
            <person name="Zhang Z."/>
            <person name="Zhang Y."/>
            <person name="Huang X."/>
            <person name="Su Z."/>
            <person name="Tong W."/>
            <person name="Li J."/>
            <person name="Tong Z."/>
            <person name="Li S."/>
            <person name="Ye J."/>
            <person name="Wang L."/>
            <person name="Fang L."/>
            <person name="Lei T."/>
            <person name="Chen C."/>
            <person name="Chen H."/>
            <person name="Xu Z."/>
            <person name="Li H."/>
            <person name="Huang H."/>
            <person name="Zhang F."/>
            <person name="Xu H."/>
            <person name="Li N."/>
            <person name="Zhao C."/>
            <person name="Li S."/>
            <person name="Dong L."/>
            <person name="Huang Y."/>
            <person name="Li L."/>
            <person name="Xi Y."/>
            <person name="Qi Q."/>
            <person name="Li W."/>
            <person name="Zhang B."/>
            <person name="Hu W."/>
            <person name="Zhang Y."/>
            <person name="Tian X."/>
            <person name="Jiao Y."/>
            <person name="Liang X."/>
            <person name="Jin J."/>
            <person name="Gao L."/>
            <person name="Zheng W."/>
            <person name="Hao B."/>
            <person name="Liu S."/>
            <person name="Wang W."/>
            <person name="Yuan L."/>
            <person name="Cao M."/>
            <person name="McDermott J."/>
            <person name="Samudrala R."/>
            <person name="Wang J."/>
            <person name="Wong G.K."/>
            <person name="Yang H."/>
        </authorList>
    </citation>
    <scope>NUCLEOTIDE SEQUENCE [LARGE SCALE GENOMIC DNA]</scope>
</reference>